<comment type="caution">
    <text evidence="2">The sequence shown here is derived from an EMBL/GenBank/DDBJ whole genome shotgun (WGS) entry which is preliminary data.</text>
</comment>
<dbReference type="AlphaFoldDB" id="A0A1Y2DH93"/>
<protein>
    <submittedName>
        <fullName evidence="2">Uncharacterized protein</fullName>
    </submittedName>
</protein>
<dbReference type="EMBL" id="MCOG01000066">
    <property type="protein sequence ID" value="ORY58620.1"/>
    <property type="molecule type" value="Genomic_DNA"/>
</dbReference>
<proteinExistence type="predicted"/>
<reference evidence="2 3" key="1">
    <citation type="submission" date="2016-08" db="EMBL/GenBank/DDBJ databases">
        <title>A Parts List for Fungal Cellulosomes Revealed by Comparative Genomics.</title>
        <authorList>
            <consortium name="DOE Joint Genome Institute"/>
            <person name="Haitjema C.H."/>
            <person name="Gilmore S.P."/>
            <person name="Henske J.K."/>
            <person name="Solomon K.V."/>
            <person name="De Groot R."/>
            <person name="Kuo A."/>
            <person name="Mondo S.J."/>
            <person name="Salamov A.A."/>
            <person name="Labutti K."/>
            <person name="Zhao Z."/>
            <person name="Chiniquy J."/>
            <person name="Barry K."/>
            <person name="Brewer H.M."/>
            <person name="Purvine S.O."/>
            <person name="Wright A.T."/>
            <person name="Boxma B."/>
            <person name="Van Alen T."/>
            <person name="Hackstein J.H."/>
            <person name="Baker S.E."/>
            <person name="Grigoriev I.V."/>
            <person name="O'Malley M.A."/>
        </authorList>
    </citation>
    <scope>NUCLEOTIDE SEQUENCE [LARGE SCALE GENOMIC DNA]</scope>
    <source>
        <strain evidence="2 3">G1</strain>
    </source>
</reference>
<keyword evidence="1" id="KW-1133">Transmembrane helix</keyword>
<dbReference type="Proteomes" id="UP000193920">
    <property type="component" value="Unassembled WGS sequence"/>
</dbReference>
<name>A0A1Y2DH93_9FUNG</name>
<evidence type="ECO:0000256" key="1">
    <source>
        <dbReference type="SAM" id="Phobius"/>
    </source>
</evidence>
<accession>A0A1Y2DH93</accession>
<keyword evidence="1" id="KW-0812">Transmembrane</keyword>
<evidence type="ECO:0000313" key="2">
    <source>
        <dbReference type="EMBL" id="ORY58620.1"/>
    </source>
</evidence>
<keyword evidence="3" id="KW-1185">Reference proteome</keyword>
<feature type="transmembrane region" description="Helical" evidence="1">
    <location>
        <begin position="20"/>
        <end position="38"/>
    </location>
</feature>
<evidence type="ECO:0000313" key="3">
    <source>
        <dbReference type="Proteomes" id="UP000193920"/>
    </source>
</evidence>
<keyword evidence="1" id="KW-0472">Membrane</keyword>
<sequence length="61" mass="7469">MCNNSINSNNSLKTSIKSNIYKFSKLIHIYIIYIYYIYNKHSNIKHINLIYEYQYFIIIIK</sequence>
<organism evidence="2 3">
    <name type="scientific">Neocallimastix californiae</name>
    <dbReference type="NCBI Taxonomy" id="1754190"/>
    <lineage>
        <taxon>Eukaryota</taxon>
        <taxon>Fungi</taxon>
        <taxon>Fungi incertae sedis</taxon>
        <taxon>Chytridiomycota</taxon>
        <taxon>Chytridiomycota incertae sedis</taxon>
        <taxon>Neocallimastigomycetes</taxon>
        <taxon>Neocallimastigales</taxon>
        <taxon>Neocallimastigaceae</taxon>
        <taxon>Neocallimastix</taxon>
    </lineage>
</organism>
<gene>
    <name evidence="2" type="ORF">LY90DRAFT_249314</name>
</gene>